<protein>
    <submittedName>
        <fullName evidence="4">GAF domain-containing protein</fullName>
    </submittedName>
</protein>
<dbReference type="InterPro" id="IPR029016">
    <property type="entry name" value="GAF-like_dom_sf"/>
</dbReference>
<evidence type="ECO:0000313" key="5">
    <source>
        <dbReference type="Proteomes" id="UP000316609"/>
    </source>
</evidence>
<organism evidence="4 5">
    <name type="scientific">Eiseniibacteriota bacterium</name>
    <dbReference type="NCBI Taxonomy" id="2212470"/>
    <lineage>
        <taxon>Bacteria</taxon>
        <taxon>Candidatus Eiseniibacteriota</taxon>
    </lineage>
</organism>
<sequence>MCAGVSKSGSPRSRWSTFWPARCLASAAAMTRPSSDVIRSTGRSAISRGMKGSSRRAEPSDITRFPGRARTVAGGMELASIGAVPAHARSRKGPTMSRFDLRDISQRLTASRDTEAVVSEFLGYLQSVRPDWRAALAFYEVSRDALVNVYYRNGERLVRQDATVPVDRLPARLVRKFFHPSAFSNAEERRSLLSSFFHGSPSYEPDPSEAPSLQALTPRAGWQSCVCLPLTDQDDLIGMLVLVSDKRGAFPRKTVDGLIPLKSIAALALAQHLYRAARREGASGSESTPTVAADFQDKIRRLNAETAELTEENRDKDRQLQALSQEIELLDKKSDRYKQELAQVKHQLYALEEQSSAATEHLHEAFAQIAQARDRVTELQRTVSFLKEVFEMLSEEHEGSDFSRTLVAWFCEHFQVDRCSLMLLDDSREALRISAHRGIDPSIASSVKVRVGQGIAGWVAHHRKPLFVRVKNEHSEVRHTNQDTYNSDSFISVPLIHNNRLGGVLNLSNKRSGEPFDELDLDRALLAGAVLALTLGGREMVRAATRG</sequence>
<dbReference type="Pfam" id="PF01590">
    <property type="entry name" value="GAF"/>
    <property type="match status" value="1"/>
</dbReference>
<dbReference type="EMBL" id="VBOY01000033">
    <property type="protein sequence ID" value="TMQ67646.1"/>
    <property type="molecule type" value="Genomic_DNA"/>
</dbReference>
<reference evidence="4 5" key="1">
    <citation type="journal article" date="2019" name="Nat. Microbiol.">
        <title>Mediterranean grassland soil C-N compound turnover is dependent on rainfall and depth, and is mediated by genomically divergent microorganisms.</title>
        <authorList>
            <person name="Diamond S."/>
            <person name="Andeer P.F."/>
            <person name="Li Z."/>
            <person name="Crits-Christoph A."/>
            <person name="Burstein D."/>
            <person name="Anantharaman K."/>
            <person name="Lane K.R."/>
            <person name="Thomas B.C."/>
            <person name="Pan C."/>
            <person name="Northen T.R."/>
            <person name="Banfield J.F."/>
        </authorList>
    </citation>
    <scope>NUCLEOTIDE SEQUENCE [LARGE SCALE GENOMIC DNA]</scope>
    <source>
        <strain evidence="4">WS_8</strain>
    </source>
</reference>
<accession>A0A538TVK0</accession>
<dbReference type="AlphaFoldDB" id="A0A538TVK0"/>
<keyword evidence="1" id="KW-0175">Coiled coil</keyword>
<feature type="compositionally biased region" description="Polar residues" evidence="2">
    <location>
        <begin position="35"/>
        <end position="44"/>
    </location>
</feature>
<dbReference type="InterPro" id="IPR003018">
    <property type="entry name" value="GAF"/>
</dbReference>
<dbReference type="SMART" id="SM00065">
    <property type="entry name" value="GAF"/>
    <property type="match status" value="2"/>
</dbReference>
<name>A0A538TVK0_UNCEI</name>
<gene>
    <name evidence="4" type="ORF">E6K78_03900</name>
</gene>
<evidence type="ECO:0000313" key="4">
    <source>
        <dbReference type="EMBL" id="TMQ67646.1"/>
    </source>
</evidence>
<dbReference type="Gene3D" id="3.30.450.40">
    <property type="match status" value="2"/>
</dbReference>
<feature type="domain" description="GAF" evidence="3">
    <location>
        <begin position="398"/>
        <end position="545"/>
    </location>
</feature>
<evidence type="ECO:0000256" key="1">
    <source>
        <dbReference type="SAM" id="Coils"/>
    </source>
</evidence>
<comment type="caution">
    <text evidence="4">The sequence shown here is derived from an EMBL/GenBank/DDBJ whole genome shotgun (WGS) entry which is preliminary data.</text>
</comment>
<proteinExistence type="predicted"/>
<feature type="domain" description="GAF" evidence="3">
    <location>
        <begin position="113"/>
        <end position="279"/>
    </location>
</feature>
<dbReference type="SUPFAM" id="SSF55781">
    <property type="entry name" value="GAF domain-like"/>
    <property type="match status" value="2"/>
</dbReference>
<evidence type="ECO:0000259" key="3">
    <source>
        <dbReference type="SMART" id="SM00065"/>
    </source>
</evidence>
<dbReference type="Proteomes" id="UP000316609">
    <property type="component" value="Unassembled WGS sequence"/>
</dbReference>
<evidence type="ECO:0000256" key="2">
    <source>
        <dbReference type="SAM" id="MobiDB-lite"/>
    </source>
</evidence>
<feature type="coiled-coil region" evidence="1">
    <location>
        <begin position="292"/>
        <end position="396"/>
    </location>
</feature>
<dbReference type="Gene3D" id="1.10.287.1490">
    <property type="match status" value="1"/>
</dbReference>
<feature type="region of interest" description="Disordered" evidence="2">
    <location>
        <begin position="35"/>
        <end position="61"/>
    </location>
</feature>